<sequence>MGVDPSTHGIRPQSSAAIVGRGQCCPGMRSEDIRLHELDDNALLRALDDYNGTPKESLRDNEVMELLIRVVRADSGLLANHTIDARRQSVPVPIDVLSGT</sequence>
<organism evidence="2 3">
    <name type="scientific">Acidisarcina polymorpha</name>
    <dbReference type="NCBI Taxonomy" id="2211140"/>
    <lineage>
        <taxon>Bacteria</taxon>
        <taxon>Pseudomonadati</taxon>
        <taxon>Acidobacteriota</taxon>
        <taxon>Terriglobia</taxon>
        <taxon>Terriglobales</taxon>
        <taxon>Acidobacteriaceae</taxon>
        <taxon>Acidisarcina</taxon>
    </lineage>
</organism>
<dbReference type="InterPro" id="IPR029058">
    <property type="entry name" value="AB_hydrolase_fold"/>
</dbReference>
<evidence type="ECO:0000256" key="1">
    <source>
        <dbReference type="SAM" id="MobiDB-lite"/>
    </source>
</evidence>
<gene>
    <name evidence="2" type="ORF">ACPOL_1828</name>
</gene>
<dbReference type="Proteomes" id="UP000253606">
    <property type="component" value="Chromosome"/>
</dbReference>
<evidence type="ECO:0000313" key="3">
    <source>
        <dbReference type="Proteomes" id="UP000253606"/>
    </source>
</evidence>
<dbReference type="KEGG" id="abas:ACPOL_1828"/>
<proteinExistence type="predicted"/>
<dbReference type="AlphaFoldDB" id="A0A2Z5FWU4"/>
<protein>
    <submittedName>
        <fullName evidence="2">Uncharacterized protein</fullName>
    </submittedName>
</protein>
<name>A0A2Z5FWU4_9BACT</name>
<keyword evidence="3" id="KW-1185">Reference proteome</keyword>
<reference evidence="2 3" key="1">
    <citation type="journal article" date="2018" name="Front. Microbiol.">
        <title>Hydrolytic Capabilities as a Key to Environmental Success: Chitinolytic and Cellulolytic Acidobacteria From Acidic Sub-arctic Soils and Boreal Peatlands.</title>
        <authorList>
            <person name="Belova S.E."/>
            <person name="Ravin N.V."/>
            <person name="Pankratov T.A."/>
            <person name="Rakitin A.L."/>
            <person name="Ivanova A.A."/>
            <person name="Beletsky A.V."/>
            <person name="Mardanov A.V."/>
            <person name="Sinninghe Damste J.S."/>
            <person name="Dedysh S.N."/>
        </authorList>
    </citation>
    <scope>NUCLEOTIDE SEQUENCE [LARGE SCALE GENOMIC DNA]</scope>
    <source>
        <strain evidence="2 3">SBC82</strain>
    </source>
</reference>
<feature type="region of interest" description="Disordered" evidence="1">
    <location>
        <begin position="1"/>
        <end position="21"/>
    </location>
</feature>
<dbReference type="Gene3D" id="3.40.50.1820">
    <property type="entry name" value="alpha/beta hydrolase"/>
    <property type="match status" value="1"/>
</dbReference>
<dbReference type="EMBL" id="CP030840">
    <property type="protein sequence ID" value="AXC11170.1"/>
    <property type="molecule type" value="Genomic_DNA"/>
</dbReference>
<evidence type="ECO:0000313" key="2">
    <source>
        <dbReference type="EMBL" id="AXC11170.1"/>
    </source>
</evidence>
<accession>A0A2Z5FWU4</accession>